<evidence type="ECO:0000256" key="1">
    <source>
        <dbReference type="ARBA" id="ARBA00022737"/>
    </source>
</evidence>
<dbReference type="PANTHER" id="PTHR10502:SF190">
    <property type="entry name" value="OS09G0453300 PROTEIN"/>
    <property type="match status" value="1"/>
</dbReference>
<sequence>MFITWVMQEKMTTMSSHICENLCREIHADSCGELNKLGLFQELVSLSPVECRKIRQVYMQMYREDLYNNFKNVGNLGKVDDEKQDGSSSNSWAEVGLSMLMLNPHERDAVVCREALERNDVKYNVLVEIFTCRKSSHFLLIQQAYQSRFQRHLDQDILKIEPPSPYQKLLIALSASHKAHKVELSQHIAKCDARRLFEAGEGGAGQVDEAVMLEILSKRSIAQTKLAFSSYKHIYGHSFTSLLRKRKCREFEDAVLAVVRCISSPTKYFAEVLNGSLKSGDKEALVRIMVSRAEVDMEDIRKEFENKYSLDLKSAISECPGIPQGNYKNLLLSLLENTH</sequence>
<comment type="caution">
    <text evidence="3">The sequence shown here is derived from an EMBL/GenBank/DDBJ whole genome shotgun (WGS) entry which is preliminary data.</text>
</comment>
<keyword evidence="2" id="KW-0041">Annexin</keyword>
<dbReference type="SUPFAM" id="SSF47874">
    <property type="entry name" value="Annexin"/>
    <property type="match status" value="1"/>
</dbReference>
<dbReference type="InterPro" id="IPR037104">
    <property type="entry name" value="Annexin_sf"/>
</dbReference>
<gene>
    <name evidence="3" type="ORF">LIER_03003</name>
</gene>
<dbReference type="Proteomes" id="UP001454036">
    <property type="component" value="Unassembled WGS sequence"/>
</dbReference>
<dbReference type="GO" id="GO:0001786">
    <property type="term" value="F:phosphatidylserine binding"/>
    <property type="evidence" value="ECO:0007669"/>
    <property type="project" value="TreeGrafter"/>
</dbReference>
<evidence type="ECO:0000313" key="4">
    <source>
        <dbReference type="Proteomes" id="UP001454036"/>
    </source>
</evidence>
<dbReference type="Pfam" id="PF00191">
    <property type="entry name" value="Annexin"/>
    <property type="match status" value="3"/>
</dbReference>
<keyword evidence="1" id="KW-0677">Repeat</keyword>
<reference evidence="3 4" key="1">
    <citation type="submission" date="2024-01" db="EMBL/GenBank/DDBJ databases">
        <title>The complete chloroplast genome sequence of Lithospermum erythrorhizon: insights into the phylogenetic relationship among Boraginaceae species and the maternal lineages of purple gromwells.</title>
        <authorList>
            <person name="Okada T."/>
            <person name="Watanabe K."/>
        </authorList>
    </citation>
    <scope>NUCLEOTIDE SEQUENCE [LARGE SCALE GENOMIC DNA]</scope>
</reference>
<organism evidence="3 4">
    <name type="scientific">Lithospermum erythrorhizon</name>
    <name type="common">Purple gromwell</name>
    <name type="synonym">Lithospermum officinale var. erythrorhizon</name>
    <dbReference type="NCBI Taxonomy" id="34254"/>
    <lineage>
        <taxon>Eukaryota</taxon>
        <taxon>Viridiplantae</taxon>
        <taxon>Streptophyta</taxon>
        <taxon>Embryophyta</taxon>
        <taxon>Tracheophyta</taxon>
        <taxon>Spermatophyta</taxon>
        <taxon>Magnoliopsida</taxon>
        <taxon>eudicotyledons</taxon>
        <taxon>Gunneridae</taxon>
        <taxon>Pentapetalae</taxon>
        <taxon>asterids</taxon>
        <taxon>lamiids</taxon>
        <taxon>Boraginales</taxon>
        <taxon>Boraginaceae</taxon>
        <taxon>Boraginoideae</taxon>
        <taxon>Lithospermeae</taxon>
        <taxon>Lithospermum</taxon>
    </lineage>
</organism>
<dbReference type="PROSITE" id="PS51897">
    <property type="entry name" value="ANNEXIN_2"/>
    <property type="match status" value="3"/>
</dbReference>
<dbReference type="GO" id="GO:0005509">
    <property type="term" value="F:calcium ion binding"/>
    <property type="evidence" value="ECO:0007669"/>
    <property type="project" value="InterPro"/>
</dbReference>
<evidence type="ECO:0000256" key="2">
    <source>
        <dbReference type="ARBA" id="ARBA00023216"/>
    </source>
</evidence>
<dbReference type="PRINTS" id="PR00196">
    <property type="entry name" value="ANNEXIN"/>
</dbReference>
<dbReference type="InterPro" id="IPR001464">
    <property type="entry name" value="Annexin"/>
</dbReference>
<protein>
    <submittedName>
        <fullName evidence="3">Calcium-binding protein</fullName>
    </submittedName>
</protein>
<dbReference type="GO" id="GO:0009414">
    <property type="term" value="P:response to water deprivation"/>
    <property type="evidence" value="ECO:0007669"/>
    <property type="project" value="TreeGrafter"/>
</dbReference>
<dbReference type="GO" id="GO:0005737">
    <property type="term" value="C:cytoplasm"/>
    <property type="evidence" value="ECO:0007669"/>
    <property type="project" value="TreeGrafter"/>
</dbReference>
<evidence type="ECO:0000313" key="3">
    <source>
        <dbReference type="EMBL" id="GAA0141992.1"/>
    </source>
</evidence>
<keyword evidence="4" id="KW-1185">Reference proteome</keyword>
<dbReference type="GO" id="GO:0009408">
    <property type="term" value="P:response to heat"/>
    <property type="evidence" value="ECO:0007669"/>
    <property type="project" value="TreeGrafter"/>
</dbReference>
<name>A0AAV3NT26_LITER</name>
<dbReference type="GO" id="GO:0009651">
    <property type="term" value="P:response to salt stress"/>
    <property type="evidence" value="ECO:0007669"/>
    <property type="project" value="TreeGrafter"/>
</dbReference>
<dbReference type="AlphaFoldDB" id="A0AAV3NT26"/>
<dbReference type="GO" id="GO:0005544">
    <property type="term" value="F:calcium-dependent phospholipid binding"/>
    <property type="evidence" value="ECO:0007669"/>
    <property type="project" value="InterPro"/>
</dbReference>
<accession>A0AAV3NT26</accession>
<dbReference type="GO" id="GO:0009409">
    <property type="term" value="P:response to cold"/>
    <property type="evidence" value="ECO:0007669"/>
    <property type="project" value="TreeGrafter"/>
</dbReference>
<dbReference type="SMART" id="SM00335">
    <property type="entry name" value="ANX"/>
    <property type="match status" value="3"/>
</dbReference>
<dbReference type="PANTHER" id="PTHR10502">
    <property type="entry name" value="ANNEXIN"/>
    <property type="match status" value="1"/>
</dbReference>
<dbReference type="Gene3D" id="1.10.220.10">
    <property type="entry name" value="Annexin"/>
    <property type="match status" value="3"/>
</dbReference>
<dbReference type="GO" id="GO:0005886">
    <property type="term" value="C:plasma membrane"/>
    <property type="evidence" value="ECO:0007669"/>
    <property type="project" value="TreeGrafter"/>
</dbReference>
<proteinExistence type="predicted"/>
<dbReference type="InterPro" id="IPR018502">
    <property type="entry name" value="Annexin_repeat"/>
</dbReference>
<dbReference type="EMBL" id="BAABME010000347">
    <property type="protein sequence ID" value="GAA0141992.1"/>
    <property type="molecule type" value="Genomic_DNA"/>
</dbReference>